<dbReference type="AlphaFoldDB" id="A0A3M2HZZ5"/>
<evidence type="ECO:0000313" key="2">
    <source>
        <dbReference type="Proteomes" id="UP000275012"/>
    </source>
</evidence>
<name>A0A3M2HZZ5_9GAMM</name>
<proteinExistence type="predicted"/>
<gene>
    <name evidence="1" type="ORF">EBB59_07015</name>
</gene>
<organism evidence="1 2">
    <name type="scientific">Solilutibacter pythonis</name>
    <dbReference type="NCBI Taxonomy" id="2483112"/>
    <lineage>
        <taxon>Bacteria</taxon>
        <taxon>Pseudomonadati</taxon>
        <taxon>Pseudomonadota</taxon>
        <taxon>Gammaproteobacteria</taxon>
        <taxon>Lysobacterales</taxon>
        <taxon>Lysobacteraceae</taxon>
        <taxon>Solilutibacter</taxon>
    </lineage>
</organism>
<evidence type="ECO:0000313" key="1">
    <source>
        <dbReference type="EMBL" id="RMH92969.1"/>
    </source>
</evidence>
<comment type="caution">
    <text evidence="1">The sequence shown here is derived from an EMBL/GenBank/DDBJ whole genome shotgun (WGS) entry which is preliminary data.</text>
</comment>
<dbReference type="EMBL" id="RFLY01000008">
    <property type="protein sequence ID" value="RMH92969.1"/>
    <property type="molecule type" value="Genomic_DNA"/>
</dbReference>
<sequence>MNFPGTVGASEFDITIHRDSSFDPFADGELSVAFNCLGTFGCAGTFGTGTGCLGTAGCAGTFGCGGGEQPVITQ</sequence>
<dbReference type="RefSeq" id="WP_122101442.1">
    <property type="nucleotide sequence ID" value="NZ_RFLY01000008.1"/>
</dbReference>
<keyword evidence="2" id="KW-1185">Reference proteome</keyword>
<protein>
    <submittedName>
        <fullName evidence="1">Uncharacterized protein</fullName>
    </submittedName>
</protein>
<dbReference type="Proteomes" id="UP000275012">
    <property type="component" value="Unassembled WGS sequence"/>
</dbReference>
<reference evidence="1 2" key="1">
    <citation type="submission" date="2018-10" db="EMBL/GenBank/DDBJ databases">
        <title>Proposal of Lysobacter pythonis sp. nov. isolated from royal pythons (Python regius).</title>
        <authorList>
            <person name="Hans-Juergen B."/>
            <person name="Huptas C."/>
            <person name="Sandra B."/>
            <person name="Igor L."/>
            <person name="Joachim S."/>
            <person name="Siegfried S."/>
            <person name="Mareike W."/>
            <person name="Peter K."/>
        </authorList>
    </citation>
    <scope>NUCLEOTIDE SEQUENCE [LARGE SCALE GENOMIC DNA]</scope>
    <source>
        <strain evidence="1 2">4284/11</strain>
    </source>
</reference>
<accession>A0A3M2HZZ5</accession>